<dbReference type="EnsemblMetazoa" id="ISCW022543-RA">
    <property type="protein sequence ID" value="ISCW022543-PA"/>
    <property type="gene ID" value="ISCW022543"/>
</dbReference>
<dbReference type="AlphaFoldDB" id="B7QAN5"/>
<proteinExistence type="predicted"/>
<evidence type="ECO:0000313" key="2">
    <source>
        <dbReference type="EnsemblMetazoa" id="ISCW022543-PA"/>
    </source>
</evidence>
<sequence>MSRQSVVFPSYAPQECAKAFWLEVCKEGNIPFQKFCAISWFKYHCNFLHTNGSKNGSISLGTVNFVHHWQTEMCSLPYISFSNSSLLVTKKLPVLPKRRPEQSLR</sequence>
<reference evidence="1 3" key="1">
    <citation type="submission" date="2008-03" db="EMBL/GenBank/DDBJ databases">
        <title>Annotation of Ixodes scapularis.</title>
        <authorList>
            <consortium name="Ixodes scapularis Genome Project Consortium"/>
            <person name="Caler E."/>
            <person name="Hannick L.I."/>
            <person name="Bidwell S."/>
            <person name="Joardar V."/>
            <person name="Thiagarajan M."/>
            <person name="Amedeo P."/>
            <person name="Galinsky K.J."/>
            <person name="Schobel S."/>
            <person name="Inman J."/>
            <person name="Hostetler J."/>
            <person name="Miller J."/>
            <person name="Hammond M."/>
            <person name="Megy K."/>
            <person name="Lawson D."/>
            <person name="Kodira C."/>
            <person name="Sutton G."/>
            <person name="Meyer J."/>
            <person name="Hill C.A."/>
            <person name="Birren B."/>
            <person name="Nene V."/>
            <person name="Collins F."/>
            <person name="Alarcon-Chaidez F."/>
            <person name="Wikel S."/>
            <person name="Strausberg R."/>
        </authorList>
    </citation>
    <scope>NUCLEOTIDE SEQUENCE [LARGE SCALE GENOMIC DNA]</scope>
    <source>
        <strain evidence="3">Wikel</strain>
        <strain evidence="1">Wikel colony</strain>
    </source>
</reference>
<evidence type="ECO:0000313" key="3">
    <source>
        <dbReference type="Proteomes" id="UP000001555"/>
    </source>
</evidence>
<dbReference type="EMBL" id="DS896168">
    <property type="protein sequence ID" value="EEC15907.1"/>
    <property type="molecule type" value="Genomic_DNA"/>
</dbReference>
<dbReference type="VEuPathDB" id="VectorBase:ISCW022543"/>
<reference evidence="2" key="2">
    <citation type="submission" date="2020-05" db="UniProtKB">
        <authorList>
            <consortium name="EnsemblMetazoa"/>
        </authorList>
    </citation>
    <scope>IDENTIFICATION</scope>
    <source>
        <strain evidence="2">wikel</strain>
    </source>
</reference>
<keyword evidence="3" id="KW-1185">Reference proteome</keyword>
<dbReference type="PaxDb" id="6945-B7QAN5"/>
<organism>
    <name type="scientific">Ixodes scapularis</name>
    <name type="common">Black-legged tick</name>
    <name type="synonym">Deer tick</name>
    <dbReference type="NCBI Taxonomy" id="6945"/>
    <lineage>
        <taxon>Eukaryota</taxon>
        <taxon>Metazoa</taxon>
        <taxon>Ecdysozoa</taxon>
        <taxon>Arthropoda</taxon>
        <taxon>Chelicerata</taxon>
        <taxon>Arachnida</taxon>
        <taxon>Acari</taxon>
        <taxon>Parasitiformes</taxon>
        <taxon>Ixodida</taxon>
        <taxon>Ixodoidea</taxon>
        <taxon>Ixodidae</taxon>
        <taxon>Ixodinae</taxon>
        <taxon>Ixodes</taxon>
    </lineage>
</organism>
<dbReference type="HOGENOM" id="CLU_2239535_0_0_1"/>
<gene>
    <name evidence="1" type="ORF">IscW_ISCW022543</name>
</gene>
<dbReference type="InParanoid" id="B7QAN5"/>
<dbReference type="EMBL" id="ABJB010858882">
    <property type="status" value="NOT_ANNOTATED_CDS"/>
    <property type="molecule type" value="Genomic_DNA"/>
</dbReference>
<dbReference type="Proteomes" id="UP000001555">
    <property type="component" value="Unassembled WGS sequence"/>
</dbReference>
<accession>B7QAN5</accession>
<name>B7QAN5_IXOSC</name>
<protein>
    <submittedName>
        <fullName evidence="1 2">Uncharacterized protein</fullName>
    </submittedName>
</protein>
<evidence type="ECO:0000313" key="1">
    <source>
        <dbReference type="EMBL" id="EEC15907.1"/>
    </source>
</evidence>